<dbReference type="PANTHER" id="PTHR43685:SF2">
    <property type="entry name" value="GLYCOSYLTRANSFERASE 2-LIKE DOMAIN-CONTAINING PROTEIN"/>
    <property type="match status" value="1"/>
</dbReference>
<proteinExistence type="predicted"/>
<dbReference type="RefSeq" id="WP_178367867.1">
    <property type="nucleotide sequence ID" value="NZ_JACADJ010000074.1"/>
</dbReference>
<evidence type="ECO:0000313" key="3">
    <source>
        <dbReference type="Proteomes" id="UP000553343"/>
    </source>
</evidence>
<sequence>MRDVILKAILKDSPKGDLRSFSKTDKKISCVFIFYQRFDLMGQILHNLNAQNMPKTDFEVVLVEDRGGSEKGGGLVRQFPDLDIRYFAPQGGWGKMGAMRNYGLSKAKGEICLFLDDDTVILDPYFLKTLAELFDTHPEYDGIMSHGRASYCLINGRYDFHDPYFFTNRCMAYRKTCLEKLNGFDAGFIGQEDVELAIRFMAGGHTAHKAEGLNYYHPPLICENSNKARAVGASFAASKYSGIMKCLLFLNGIRWLPLYISPALKHRFMARFAFGFLKGFLGQFFHGQAKQTYQ</sequence>
<dbReference type="InterPro" id="IPR001173">
    <property type="entry name" value="Glyco_trans_2-like"/>
</dbReference>
<dbReference type="PANTHER" id="PTHR43685">
    <property type="entry name" value="GLYCOSYLTRANSFERASE"/>
    <property type="match status" value="1"/>
</dbReference>
<keyword evidence="2" id="KW-0808">Transferase</keyword>
<dbReference type="GO" id="GO:0016740">
    <property type="term" value="F:transferase activity"/>
    <property type="evidence" value="ECO:0007669"/>
    <property type="project" value="UniProtKB-KW"/>
</dbReference>
<dbReference type="Pfam" id="PF00535">
    <property type="entry name" value="Glycos_transf_2"/>
    <property type="match status" value="1"/>
</dbReference>
<organism evidence="2 3">
    <name type="scientific">Desulfobacter latus</name>
    <dbReference type="NCBI Taxonomy" id="2292"/>
    <lineage>
        <taxon>Bacteria</taxon>
        <taxon>Pseudomonadati</taxon>
        <taxon>Thermodesulfobacteriota</taxon>
        <taxon>Desulfobacteria</taxon>
        <taxon>Desulfobacterales</taxon>
        <taxon>Desulfobacteraceae</taxon>
        <taxon>Desulfobacter</taxon>
    </lineage>
</organism>
<dbReference type="CDD" id="cd00761">
    <property type="entry name" value="Glyco_tranf_GTA_type"/>
    <property type="match status" value="1"/>
</dbReference>
<gene>
    <name evidence="2" type="ORF">HXW94_15740</name>
</gene>
<accession>A0A850TAK8</accession>
<dbReference type="AlphaFoldDB" id="A0A850TAK8"/>
<dbReference type="Proteomes" id="UP000553343">
    <property type="component" value="Unassembled WGS sequence"/>
</dbReference>
<dbReference type="InterPro" id="IPR050834">
    <property type="entry name" value="Glycosyltransf_2"/>
</dbReference>
<evidence type="ECO:0000259" key="1">
    <source>
        <dbReference type="Pfam" id="PF00535"/>
    </source>
</evidence>
<dbReference type="InterPro" id="IPR029044">
    <property type="entry name" value="Nucleotide-diphossugar_trans"/>
</dbReference>
<comment type="caution">
    <text evidence="2">The sequence shown here is derived from an EMBL/GenBank/DDBJ whole genome shotgun (WGS) entry which is preliminary data.</text>
</comment>
<protein>
    <submittedName>
        <fullName evidence="2">Glycosyltransferase family 2 protein</fullName>
    </submittedName>
</protein>
<dbReference type="EMBL" id="JACADJ010000074">
    <property type="protein sequence ID" value="NWH06415.1"/>
    <property type="molecule type" value="Genomic_DNA"/>
</dbReference>
<feature type="domain" description="Glycosyltransferase 2-like" evidence="1">
    <location>
        <begin position="29"/>
        <end position="139"/>
    </location>
</feature>
<name>A0A850TAK8_9BACT</name>
<evidence type="ECO:0000313" key="2">
    <source>
        <dbReference type="EMBL" id="NWH06415.1"/>
    </source>
</evidence>
<keyword evidence="3" id="KW-1185">Reference proteome</keyword>
<dbReference type="Gene3D" id="3.90.550.10">
    <property type="entry name" value="Spore Coat Polysaccharide Biosynthesis Protein SpsA, Chain A"/>
    <property type="match status" value="1"/>
</dbReference>
<dbReference type="SUPFAM" id="SSF53448">
    <property type="entry name" value="Nucleotide-diphospho-sugar transferases"/>
    <property type="match status" value="1"/>
</dbReference>
<reference evidence="2 3" key="1">
    <citation type="submission" date="2020-06" db="EMBL/GenBank/DDBJ databases">
        <title>High-quality draft genome of sulfate reducer Desulfobacter latus type strain AcrS2 isolated from marine sediment.</title>
        <authorList>
            <person name="Hoppe M."/>
            <person name="Larsen C.K."/>
            <person name="Marshall I.P.G."/>
            <person name="Schramm A."/>
            <person name="Marietou A.G."/>
        </authorList>
    </citation>
    <scope>NUCLEOTIDE SEQUENCE [LARGE SCALE GENOMIC DNA]</scope>
    <source>
        <strain evidence="2 3">AcRS2</strain>
    </source>
</reference>